<sequence length="425" mass="49554">MSTITIINGEQNPNEEYQINVRHVSLVSQDGTGSARNVISFEPSYRTRPPQMSNTSATDDSDGYGWKRIYHEFIPLLSDSNLLLKAPRFENREVTLNMLYKNSEGSSQDLFTESFVKEVSNTVDKYLESESSLLDMQRDIINRQKDIRKNLNSIGKGKVSTANPRILQKLNKIREERREQLASDASALEEEEKSFYRARYGLEMYYQSYFSICHDYLEQLRSLQSKSVKSCLDNSAGEPDQQATEEDRKLKERWIEYKMIECNWRDLKARLSLGDSEMRMVENSIFKTDQRIQQASQRIIHLENELQKAGMEEINKGNAFQDDFDERYGTGEDVPVYAYEWSSLWDRHRNNHKNIDRPDTDITEVYPVNISRLDEGRAESEFEEDPKVTEQIFKSRRYRTSGGNTFYSGYIMNPGVADTYRTTFP</sequence>
<reference evidence="3" key="2">
    <citation type="submission" date="2013-12" db="EMBL/GenBank/DDBJ databases">
        <title>Evolution of pathogenesis and genome organization in the Tremellales.</title>
        <authorList>
            <person name="Cuomo C."/>
            <person name="Litvintseva A."/>
            <person name="Heitman J."/>
            <person name="Chen Y."/>
            <person name="Sun S."/>
            <person name="Springer D."/>
            <person name="Dromer F."/>
            <person name="Young S."/>
            <person name="Zeng Q."/>
            <person name="Chapman S."/>
            <person name="Gujja S."/>
            <person name="Saif S."/>
            <person name="Birren B."/>
        </authorList>
    </citation>
    <scope>NUCLEOTIDE SEQUENCE [LARGE SCALE GENOMIC DNA]</scope>
    <source>
        <strain evidence="3">CBS 10435</strain>
    </source>
</reference>
<evidence type="ECO:0000256" key="1">
    <source>
        <dbReference type="SAM" id="Coils"/>
    </source>
</evidence>
<dbReference type="EMBL" id="KI669469">
    <property type="protein sequence ID" value="OCF54709.1"/>
    <property type="molecule type" value="Genomic_DNA"/>
</dbReference>
<dbReference type="AlphaFoldDB" id="A0A1B9IGB7"/>
<keyword evidence="3" id="KW-1185">Reference proteome</keyword>
<name>A0A1B9IGB7_9TREE</name>
<accession>A0A1B9IGB7</accession>
<organism evidence="2 3">
    <name type="scientific">Kwoniella mangroviensis CBS 10435</name>
    <dbReference type="NCBI Taxonomy" id="1331196"/>
    <lineage>
        <taxon>Eukaryota</taxon>
        <taxon>Fungi</taxon>
        <taxon>Dikarya</taxon>
        <taxon>Basidiomycota</taxon>
        <taxon>Agaricomycotina</taxon>
        <taxon>Tremellomycetes</taxon>
        <taxon>Tremellales</taxon>
        <taxon>Cryptococcaceae</taxon>
        <taxon>Kwoniella</taxon>
    </lineage>
</organism>
<protein>
    <submittedName>
        <fullName evidence="2">Uncharacterized protein</fullName>
    </submittedName>
</protein>
<feature type="coiled-coil region" evidence="1">
    <location>
        <begin position="285"/>
        <end position="312"/>
    </location>
</feature>
<keyword evidence="1" id="KW-0175">Coiled coil</keyword>
<evidence type="ECO:0000313" key="3">
    <source>
        <dbReference type="Proteomes" id="UP000092583"/>
    </source>
</evidence>
<gene>
    <name evidence="2" type="ORF">L486_07843</name>
</gene>
<reference evidence="2 3" key="1">
    <citation type="submission" date="2013-07" db="EMBL/GenBank/DDBJ databases">
        <title>The Genome Sequence of Kwoniella mangroviensis CBS10435.</title>
        <authorList>
            <consortium name="The Broad Institute Genome Sequencing Platform"/>
            <person name="Cuomo C."/>
            <person name="Litvintseva A."/>
            <person name="Chen Y."/>
            <person name="Heitman J."/>
            <person name="Sun S."/>
            <person name="Springer D."/>
            <person name="Dromer F."/>
            <person name="Young S.K."/>
            <person name="Zeng Q."/>
            <person name="Gargeya S."/>
            <person name="Fitzgerald M."/>
            <person name="Abouelleil A."/>
            <person name="Alvarado L."/>
            <person name="Berlin A.M."/>
            <person name="Chapman S.B."/>
            <person name="Dewar J."/>
            <person name="Goldberg J."/>
            <person name="Griggs A."/>
            <person name="Gujja S."/>
            <person name="Hansen M."/>
            <person name="Howarth C."/>
            <person name="Imamovic A."/>
            <person name="Larimer J."/>
            <person name="McCowan C."/>
            <person name="Murphy C."/>
            <person name="Pearson M."/>
            <person name="Priest M."/>
            <person name="Roberts A."/>
            <person name="Saif S."/>
            <person name="Shea T."/>
            <person name="Sykes S."/>
            <person name="Wortman J."/>
            <person name="Nusbaum C."/>
            <person name="Birren B."/>
        </authorList>
    </citation>
    <scope>NUCLEOTIDE SEQUENCE [LARGE SCALE GENOMIC DNA]</scope>
    <source>
        <strain evidence="2 3">CBS 10435</strain>
    </source>
</reference>
<proteinExistence type="predicted"/>
<evidence type="ECO:0000313" key="2">
    <source>
        <dbReference type="EMBL" id="OCF54709.1"/>
    </source>
</evidence>
<dbReference type="Proteomes" id="UP000092583">
    <property type="component" value="Unassembled WGS sequence"/>
</dbReference>